<dbReference type="RefSeq" id="WP_078737153.1">
    <property type="nucleotide sequence ID" value="NZ_FUXE01000012.1"/>
</dbReference>
<protein>
    <submittedName>
        <fullName evidence="6">Mannose-6-phosphate isomerase, type 1</fullName>
    </submittedName>
</protein>
<feature type="binding site" evidence="3">
    <location>
        <position position="173"/>
    </location>
    <ligand>
        <name>Zn(2+)</name>
        <dbReference type="ChEBI" id="CHEBI:29105"/>
    </ligand>
</feature>
<dbReference type="AlphaFoldDB" id="A0A1T4NUX8"/>
<keyword evidence="7" id="KW-1185">Reference proteome</keyword>
<dbReference type="GO" id="GO:0004476">
    <property type="term" value="F:mannose-6-phosphate isomerase activity"/>
    <property type="evidence" value="ECO:0007669"/>
    <property type="project" value="InterPro"/>
</dbReference>
<dbReference type="EMBL" id="FUXE01000012">
    <property type="protein sequence ID" value="SJZ83013.1"/>
    <property type="molecule type" value="Genomic_DNA"/>
</dbReference>
<dbReference type="SUPFAM" id="SSF51182">
    <property type="entry name" value="RmlC-like cupins"/>
    <property type="match status" value="1"/>
</dbReference>
<dbReference type="Gene3D" id="2.60.120.10">
    <property type="entry name" value="Jelly Rolls"/>
    <property type="match status" value="2"/>
</dbReference>
<evidence type="ECO:0000256" key="1">
    <source>
        <dbReference type="ARBA" id="ARBA00022723"/>
    </source>
</evidence>
<sequence length="321" mass="36416">MPSTPLYPLSFTPIFRPVLWGGTRLMRYKGYADTSEKIGECWEISPIEEHLSVVDKGSLQGKTLKELMQAYGRDILGTKHFARYGERFPLLIKLINAEQDLSVQVHPDKVSPKSEMWYILETSGDARISAGFRQGVTSEKYLSAVQEHCVPQLLHYDAIEAGNLFYIPAGRIHTIGAGSFLLEVQQPSDTTYRIFDYQRRDQEGHLRPLHLEQALEVLDFTAFPPYKERYTERKNRLNRLLSTPYFLFSTLHIDKPYMFTASEAEGCAVFFVAHGAVEIEDRWGQKVLVEQGHSVLIPSVLIPLTLTPSAASKILVVTLPE</sequence>
<keyword evidence="2 3" id="KW-0862">Zinc</keyword>
<evidence type="ECO:0000313" key="6">
    <source>
        <dbReference type="EMBL" id="SJZ83013.1"/>
    </source>
</evidence>
<dbReference type="GO" id="GO:0005975">
    <property type="term" value="P:carbohydrate metabolic process"/>
    <property type="evidence" value="ECO:0007669"/>
    <property type="project" value="InterPro"/>
</dbReference>
<evidence type="ECO:0000256" key="4">
    <source>
        <dbReference type="PIRSR" id="PIRSR036894-2"/>
    </source>
</evidence>
<dbReference type="OrthoDB" id="9808275at2"/>
<feature type="domain" description="Phosphomannose isomerase type I catalytic" evidence="5">
    <location>
        <begin position="16"/>
        <end position="111"/>
    </location>
</feature>
<dbReference type="STRING" id="29524.SAMN02745171_01241"/>
<dbReference type="CDD" id="cd07010">
    <property type="entry name" value="cupin_PMI_type_I_N_bac"/>
    <property type="match status" value="1"/>
</dbReference>
<feature type="binding site" evidence="3">
    <location>
        <position position="106"/>
    </location>
    <ligand>
        <name>Zn(2+)</name>
        <dbReference type="ChEBI" id="CHEBI:29105"/>
    </ligand>
</feature>
<evidence type="ECO:0000256" key="3">
    <source>
        <dbReference type="PIRSR" id="PIRSR036894-1"/>
    </source>
</evidence>
<reference evidence="7" key="1">
    <citation type="submission" date="2017-02" db="EMBL/GenBank/DDBJ databases">
        <authorList>
            <person name="Varghese N."/>
            <person name="Submissions S."/>
        </authorList>
    </citation>
    <scope>NUCLEOTIDE SEQUENCE [LARGE SCALE GENOMIC DNA]</scope>
    <source>
        <strain evidence="7">ATCC 51356</strain>
    </source>
</reference>
<keyword evidence="6" id="KW-0413">Isomerase</keyword>
<accession>A0A1T4NUX8</accession>
<dbReference type="InterPro" id="IPR014628">
    <property type="entry name" value="Man6P_isomerase_Firm_short"/>
</dbReference>
<dbReference type="InterPro" id="IPR051804">
    <property type="entry name" value="Carb_Metab_Reg_Kinase/Isom"/>
</dbReference>
<dbReference type="Proteomes" id="UP000190121">
    <property type="component" value="Unassembled WGS sequence"/>
</dbReference>
<dbReference type="PANTHER" id="PTHR42742:SF3">
    <property type="entry name" value="FRUCTOKINASE"/>
    <property type="match status" value="1"/>
</dbReference>
<proteinExistence type="predicted"/>
<dbReference type="GO" id="GO:0008270">
    <property type="term" value="F:zinc ion binding"/>
    <property type="evidence" value="ECO:0007669"/>
    <property type="project" value="InterPro"/>
</dbReference>
<name>A0A1T4NUX8_9PORP</name>
<dbReference type="PIRSF" id="PIRSF036894">
    <property type="entry name" value="PMI_Firm_short"/>
    <property type="match status" value="1"/>
</dbReference>
<dbReference type="Pfam" id="PF20511">
    <property type="entry name" value="PMI_typeI_cat"/>
    <property type="match status" value="1"/>
</dbReference>
<dbReference type="InterPro" id="IPR046457">
    <property type="entry name" value="PMI_typeI_cat"/>
</dbReference>
<feature type="active site" evidence="4">
    <location>
        <position position="193"/>
    </location>
</feature>
<evidence type="ECO:0000259" key="5">
    <source>
        <dbReference type="Pfam" id="PF20511"/>
    </source>
</evidence>
<dbReference type="InterPro" id="IPR011051">
    <property type="entry name" value="RmlC_Cupin_sf"/>
</dbReference>
<dbReference type="PANTHER" id="PTHR42742">
    <property type="entry name" value="TRANSCRIPTIONAL REPRESSOR MPRA"/>
    <property type="match status" value="1"/>
</dbReference>
<evidence type="ECO:0000256" key="2">
    <source>
        <dbReference type="ARBA" id="ARBA00022833"/>
    </source>
</evidence>
<comment type="cofactor">
    <cofactor evidence="3">
        <name>Zn(2+)</name>
        <dbReference type="ChEBI" id="CHEBI:29105"/>
    </cofactor>
    <text evidence="3">Binds 1 zinc ion per subunit.</text>
</comment>
<organism evidence="6 7">
    <name type="scientific">Porphyromonas circumdentaria</name>
    <dbReference type="NCBI Taxonomy" id="29524"/>
    <lineage>
        <taxon>Bacteria</taxon>
        <taxon>Pseudomonadati</taxon>
        <taxon>Bacteroidota</taxon>
        <taxon>Bacteroidia</taxon>
        <taxon>Bacteroidales</taxon>
        <taxon>Porphyromonadaceae</taxon>
        <taxon>Porphyromonas</taxon>
    </lineage>
</organism>
<feature type="binding site" evidence="3">
    <location>
        <position position="115"/>
    </location>
    <ligand>
        <name>Zn(2+)</name>
        <dbReference type="ChEBI" id="CHEBI:29105"/>
    </ligand>
</feature>
<dbReference type="InterPro" id="IPR014710">
    <property type="entry name" value="RmlC-like_jellyroll"/>
</dbReference>
<evidence type="ECO:0000313" key="7">
    <source>
        <dbReference type="Proteomes" id="UP000190121"/>
    </source>
</evidence>
<gene>
    <name evidence="6" type="ORF">SAMN02745171_01241</name>
</gene>
<keyword evidence="1 3" id="KW-0479">Metal-binding</keyword>